<organism evidence="2 3">
    <name type="scientific">Duganella guangzhouensis</name>
    <dbReference type="NCBI Taxonomy" id="2666084"/>
    <lineage>
        <taxon>Bacteria</taxon>
        <taxon>Pseudomonadati</taxon>
        <taxon>Pseudomonadota</taxon>
        <taxon>Betaproteobacteria</taxon>
        <taxon>Burkholderiales</taxon>
        <taxon>Oxalobacteraceae</taxon>
        <taxon>Telluria group</taxon>
        <taxon>Duganella</taxon>
    </lineage>
</organism>
<comment type="caution">
    <text evidence="2">The sequence shown here is derived from an EMBL/GenBank/DDBJ whole genome shotgun (WGS) entry which is preliminary data.</text>
</comment>
<dbReference type="InterPro" id="IPR027417">
    <property type="entry name" value="P-loop_NTPase"/>
</dbReference>
<evidence type="ECO:0000313" key="2">
    <source>
        <dbReference type="EMBL" id="MRW90187.1"/>
    </source>
</evidence>
<accession>A0A6I2KYX2</accession>
<dbReference type="AlphaFoldDB" id="A0A6I2KYX2"/>
<dbReference type="Pfam" id="PF13401">
    <property type="entry name" value="AAA_22"/>
    <property type="match status" value="1"/>
</dbReference>
<keyword evidence="3" id="KW-1185">Reference proteome</keyword>
<protein>
    <submittedName>
        <fullName evidence="2">AAA family ATPase</fullName>
    </submittedName>
</protein>
<dbReference type="SUPFAM" id="SSF52540">
    <property type="entry name" value="P-loop containing nucleoside triphosphate hydrolases"/>
    <property type="match status" value="1"/>
</dbReference>
<dbReference type="GO" id="GO:0016887">
    <property type="term" value="F:ATP hydrolysis activity"/>
    <property type="evidence" value="ECO:0007669"/>
    <property type="project" value="InterPro"/>
</dbReference>
<sequence>MNPLYSNDPYAGNVLIPGLGPILSGPDTLAALTYLPLPPENVADIPVHIRLHHLMALRDLHIPSQEGARLHQTIDLMIRQSYRYRNPESAETWKSIGGETKASKLLPAPAGAAMVTGFSGTGKTQAVLRSFATYPSQVIYHERFRHMAAGLHQLVYLSTDVPASGKSGDLAANLMMSFDQAMNSSRFSATLQRKRNDGMKMLDEWRQVASSHFLGILHLDEIQNFFKIPTLERRRAAKKSEQGLELSIVEDSLLKSILNFTNTSQIALLLSGTPDGVGAMTKRIATTQRFVAQGYHPFAQFSGGNDREFHKIFFPALCRYQYAKKTIPHSENFGNLIIELTAGIPRVVIALWIAAHRVAFERRKNDDLSPEDFKKAAHTYLSPLMPAIASLRSQDPKIMRNFEDLMPREDGFWSTFWNDVRRT</sequence>
<evidence type="ECO:0000259" key="1">
    <source>
        <dbReference type="Pfam" id="PF13401"/>
    </source>
</evidence>
<reference evidence="2 3" key="1">
    <citation type="submission" date="2019-11" db="EMBL/GenBank/DDBJ databases">
        <title>Novel species isolated from a subtropical stream in China.</title>
        <authorList>
            <person name="Lu H."/>
        </authorList>
    </citation>
    <scope>NUCLEOTIDE SEQUENCE [LARGE SCALE GENOMIC DNA]</scope>
    <source>
        <strain evidence="2 3">FT80W</strain>
    </source>
</reference>
<feature type="domain" description="ORC1/DEAH AAA+ ATPase" evidence="1">
    <location>
        <begin position="110"/>
        <end position="275"/>
    </location>
</feature>
<evidence type="ECO:0000313" key="3">
    <source>
        <dbReference type="Proteomes" id="UP000433309"/>
    </source>
</evidence>
<proteinExistence type="predicted"/>
<gene>
    <name evidence="2" type="ORF">GJ699_09345</name>
</gene>
<dbReference type="InterPro" id="IPR049945">
    <property type="entry name" value="AAA_22"/>
</dbReference>
<dbReference type="EMBL" id="WKJK01000004">
    <property type="protein sequence ID" value="MRW90187.1"/>
    <property type="molecule type" value="Genomic_DNA"/>
</dbReference>
<dbReference type="Proteomes" id="UP000433309">
    <property type="component" value="Unassembled WGS sequence"/>
</dbReference>
<name>A0A6I2KYX2_9BURK</name>